<sequence>MHRQIVLALSGAQLGFAHVQRSQITDGPRNLVRRDSANIEIHQIYGAPIGVDTHYLARVGTSIKWIGHNNDYLTEVPETTTINGVKTTMEVKQQLLVVTATAAAEGVAAGDVSLLITESMQRELQTLVKAAAASCGAPARKSKRDGMSCMINAFQTAAHNDHALAAMNPAEWGDFLLEPARNAPQILTAAFQVLKTQAERNKFAVMVAAASVSGAWVAGQVAEPAGEVAYKYVFDNGLFGSSQDHPGPDQKTVTTKPTAISTASACNPTGTIDENSPACDDKDCKGDDKNVCAAEGKFKGCPCAHLTEEMIGDPFYKDFYNEWGNVQQKILKELKDGLPEIIPPQCFKNSLGNAFDGKPLAEPSGYCVCSSAKSGGSGMTTGLYSTMSGTGSSVCAYSTMPTKPISLSKKPIKTGVPVTSCRVESR</sequence>
<evidence type="ECO:0000313" key="2">
    <source>
        <dbReference type="Proteomes" id="UP001251528"/>
    </source>
</evidence>
<dbReference type="AlphaFoldDB" id="A0AAJ0G1I1"/>
<gene>
    <name evidence="1" type="ORF">QQS21_004579</name>
</gene>
<name>A0AAJ0G1I1_9HYPO</name>
<comment type="caution">
    <text evidence="1">The sequence shown here is derived from an EMBL/GenBank/DDBJ whole genome shotgun (WGS) entry which is preliminary data.</text>
</comment>
<accession>A0AAJ0G1I1</accession>
<reference evidence="1" key="1">
    <citation type="submission" date="2023-06" db="EMBL/GenBank/DDBJ databases">
        <title>Conoideocrella luteorostrata (Hypocreales: Clavicipitaceae), a potential biocontrol fungus for elongate hemlock scale in United States Christmas tree production areas.</title>
        <authorList>
            <person name="Barrett H."/>
            <person name="Lovett B."/>
            <person name="Macias A.M."/>
            <person name="Stajich J.E."/>
            <person name="Kasson M.T."/>
        </authorList>
    </citation>
    <scope>NUCLEOTIDE SEQUENCE</scope>
    <source>
        <strain evidence="1">ARSEF 14590</strain>
    </source>
</reference>
<protein>
    <submittedName>
        <fullName evidence="1">Uncharacterized protein</fullName>
    </submittedName>
</protein>
<dbReference type="Proteomes" id="UP001251528">
    <property type="component" value="Unassembled WGS sequence"/>
</dbReference>
<keyword evidence="2" id="KW-1185">Reference proteome</keyword>
<proteinExistence type="predicted"/>
<evidence type="ECO:0000313" key="1">
    <source>
        <dbReference type="EMBL" id="KAK2601892.1"/>
    </source>
</evidence>
<dbReference type="EMBL" id="JASWJB010000068">
    <property type="protein sequence ID" value="KAK2601892.1"/>
    <property type="molecule type" value="Genomic_DNA"/>
</dbReference>
<organism evidence="1 2">
    <name type="scientific">Conoideocrella luteorostrata</name>
    <dbReference type="NCBI Taxonomy" id="1105319"/>
    <lineage>
        <taxon>Eukaryota</taxon>
        <taxon>Fungi</taxon>
        <taxon>Dikarya</taxon>
        <taxon>Ascomycota</taxon>
        <taxon>Pezizomycotina</taxon>
        <taxon>Sordariomycetes</taxon>
        <taxon>Hypocreomycetidae</taxon>
        <taxon>Hypocreales</taxon>
        <taxon>Clavicipitaceae</taxon>
        <taxon>Conoideocrella</taxon>
    </lineage>
</organism>